<organism evidence="1 3">
    <name type="scientific">Cucumis melo var. makuwa</name>
    <name type="common">Oriental melon</name>
    <dbReference type="NCBI Taxonomy" id="1194695"/>
    <lineage>
        <taxon>Eukaryota</taxon>
        <taxon>Viridiplantae</taxon>
        <taxon>Streptophyta</taxon>
        <taxon>Embryophyta</taxon>
        <taxon>Tracheophyta</taxon>
        <taxon>Spermatophyta</taxon>
        <taxon>Magnoliopsida</taxon>
        <taxon>eudicotyledons</taxon>
        <taxon>Gunneridae</taxon>
        <taxon>Pentapetalae</taxon>
        <taxon>rosids</taxon>
        <taxon>fabids</taxon>
        <taxon>Cucurbitales</taxon>
        <taxon>Cucurbitaceae</taxon>
        <taxon>Benincaseae</taxon>
        <taxon>Cucumis</taxon>
    </lineage>
</organism>
<gene>
    <name evidence="2" type="ORF">E5676_scaffold565G00120</name>
    <name evidence="1" type="ORF">E6C27_scaffold578G001070</name>
</gene>
<evidence type="ECO:0000313" key="3">
    <source>
        <dbReference type="Proteomes" id="UP000321393"/>
    </source>
</evidence>
<evidence type="ECO:0000313" key="1">
    <source>
        <dbReference type="EMBL" id="KAA0052116.1"/>
    </source>
</evidence>
<accession>A0A5A7UD29</accession>
<dbReference type="Proteomes" id="UP000321393">
    <property type="component" value="Unassembled WGS sequence"/>
</dbReference>
<dbReference type="EMBL" id="SSTE01011117">
    <property type="protein sequence ID" value="KAA0052116.1"/>
    <property type="molecule type" value="Genomic_DNA"/>
</dbReference>
<proteinExistence type="predicted"/>
<dbReference type="EMBL" id="SSTD01018342">
    <property type="protein sequence ID" value="TYJ98081.1"/>
    <property type="molecule type" value="Genomic_DNA"/>
</dbReference>
<sequence>MHIINLVILKDTHIDLVIPKDAHISLVIPKDVHISLVISKDVHISLVIPKDAPISLVIPKDASISLVIPKDAQHVVILVGHRDCKVHYLIAKANRKKKTTYDWARQEENGSDSLGGGIDSLHREGKPARKLDQNAQLANWLWMNSTQMATCGSELL</sequence>
<dbReference type="AlphaFoldDB" id="A0A5A7UD29"/>
<reference evidence="3 4" key="1">
    <citation type="submission" date="2019-08" db="EMBL/GenBank/DDBJ databases">
        <title>Draft genome sequences of two oriental melons (Cucumis melo L. var makuwa).</title>
        <authorList>
            <person name="Kwon S.-Y."/>
        </authorList>
    </citation>
    <scope>NUCLEOTIDE SEQUENCE [LARGE SCALE GENOMIC DNA]</scope>
    <source>
        <strain evidence="4">cv. Chang Bougi</strain>
        <strain evidence="3">cv. SW 3</strain>
        <tissue evidence="1">Leaf</tissue>
    </source>
</reference>
<evidence type="ECO:0000313" key="4">
    <source>
        <dbReference type="Proteomes" id="UP000321947"/>
    </source>
</evidence>
<dbReference type="Proteomes" id="UP000321947">
    <property type="component" value="Unassembled WGS sequence"/>
</dbReference>
<evidence type="ECO:0000313" key="2">
    <source>
        <dbReference type="EMBL" id="TYJ98081.1"/>
    </source>
</evidence>
<protein>
    <submittedName>
        <fullName evidence="1">Serine-rich adhesin for platelets-like</fullName>
    </submittedName>
</protein>
<comment type="caution">
    <text evidence="1">The sequence shown here is derived from an EMBL/GenBank/DDBJ whole genome shotgun (WGS) entry which is preliminary data.</text>
</comment>
<name>A0A5A7UD29_CUCMM</name>